<name>A0ABU3RQF4_9BACL</name>
<dbReference type="EMBL" id="JAWCUD010000025">
    <property type="protein sequence ID" value="MDU0206403.1"/>
    <property type="molecule type" value="Genomic_DNA"/>
</dbReference>
<evidence type="ECO:0000313" key="2">
    <source>
        <dbReference type="Proteomes" id="UP001260980"/>
    </source>
</evidence>
<comment type="caution">
    <text evidence="1">The sequence shown here is derived from an EMBL/GenBank/DDBJ whole genome shotgun (WGS) entry which is preliminary data.</text>
</comment>
<reference evidence="1 2" key="1">
    <citation type="submission" date="2023-10" db="EMBL/GenBank/DDBJ databases">
        <title>Paenibacillus strain PFR10 Genome sequencing and assembly.</title>
        <authorList>
            <person name="Kim I."/>
        </authorList>
    </citation>
    <scope>NUCLEOTIDE SEQUENCE [LARGE SCALE GENOMIC DNA]</scope>
    <source>
        <strain evidence="1 2">PFR10</strain>
    </source>
</reference>
<gene>
    <name evidence="1" type="ORF">RQP52_35635</name>
</gene>
<accession>A0ABU3RQF4</accession>
<dbReference type="Proteomes" id="UP001260980">
    <property type="component" value="Unassembled WGS sequence"/>
</dbReference>
<sequence length="60" mass="6587">MILFTLGMIWLSQANTSSILFMAAGIIGIGYGATLISFQTMPIQSSPIAEEWLQYVLYAL</sequence>
<protein>
    <submittedName>
        <fullName evidence="1">Uncharacterized protein</fullName>
    </submittedName>
</protein>
<organism evidence="1 2">
    <name type="scientific">Paenibacillus violae</name>
    <dbReference type="NCBI Taxonomy" id="3077234"/>
    <lineage>
        <taxon>Bacteria</taxon>
        <taxon>Bacillati</taxon>
        <taxon>Bacillota</taxon>
        <taxon>Bacilli</taxon>
        <taxon>Bacillales</taxon>
        <taxon>Paenibacillaceae</taxon>
        <taxon>Paenibacillus</taxon>
    </lineage>
</organism>
<proteinExistence type="predicted"/>
<evidence type="ECO:0000313" key="1">
    <source>
        <dbReference type="EMBL" id="MDU0206403.1"/>
    </source>
</evidence>
<dbReference type="RefSeq" id="WP_315956198.1">
    <property type="nucleotide sequence ID" value="NZ_JAWCUD010000025.1"/>
</dbReference>
<keyword evidence="2" id="KW-1185">Reference proteome</keyword>